<reference evidence="2 3" key="1">
    <citation type="submission" date="2021-06" db="EMBL/GenBank/DDBJ databases">
        <authorList>
            <person name="Palmer J.M."/>
        </authorList>
    </citation>
    <scope>NUCLEOTIDE SEQUENCE [LARGE SCALE GENOMIC DNA]</scope>
    <source>
        <strain evidence="2 3">MEX-2019</strain>
        <tissue evidence="2">Muscle</tissue>
    </source>
</reference>
<accession>A0AAV9S2L7</accession>
<comment type="caution">
    <text evidence="2">The sequence shown here is derived from an EMBL/GenBank/DDBJ whole genome shotgun (WGS) entry which is preliminary data.</text>
</comment>
<feature type="compositionally biased region" description="Basic and acidic residues" evidence="1">
    <location>
        <begin position="1"/>
        <end position="12"/>
    </location>
</feature>
<dbReference type="EMBL" id="JAHHUM010000946">
    <property type="protein sequence ID" value="KAK5615569.1"/>
    <property type="molecule type" value="Genomic_DNA"/>
</dbReference>
<keyword evidence="3" id="KW-1185">Reference proteome</keyword>
<organism evidence="2 3">
    <name type="scientific">Crenichthys baileyi</name>
    <name type="common">White River springfish</name>
    <dbReference type="NCBI Taxonomy" id="28760"/>
    <lineage>
        <taxon>Eukaryota</taxon>
        <taxon>Metazoa</taxon>
        <taxon>Chordata</taxon>
        <taxon>Craniata</taxon>
        <taxon>Vertebrata</taxon>
        <taxon>Euteleostomi</taxon>
        <taxon>Actinopterygii</taxon>
        <taxon>Neopterygii</taxon>
        <taxon>Teleostei</taxon>
        <taxon>Neoteleostei</taxon>
        <taxon>Acanthomorphata</taxon>
        <taxon>Ovalentaria</taxon>
        <taxon>Atherinomorphae</taxon>
        <taxon>Cyprinodontiformes</taxon>
        <taxon>Goodeidae</taxon>
        <taxon>Crenichthys</taxon>
    </lineage>
</organism>
<evidence type="ECO:0000313" key="3">
    <source>
        <dbReference type="Proteomes" id="UP001311232"/>
    </source>
</evidence>
<gene>
    <name evidence="2" type="ORF">CRENBAI_025335</name>
</gene>
<evidence type="ECO:0000313" key="2">
    <source>
        <dbReference type="EMBL" id="KAK5615569.1"/>
    </source>
</evidence>
<feature type="non-terminal residue" evidence="2">
    <location>
        <position position="1"/>
    </location>
</feature>
<proteinExistence type="predicted"/>
<evidence type="ECO:0000256" key="1">
    <source>
        <dbReference type="SAM" id="MobiDB-lite"/>
    </source>
</evidence>
<protein>
    <submittedName>
        <fullName evidence="2">Uncharacterized protein</fullName>
    </submittedName>
</protein>
<sequence>ERTPWKEEEIAKDGTVWTEEGEEENRGRRQSQNALTERQIQDAHTAFLCLVDVEMLIRIYDCSVAEARRVVSTAFQQSARELSSLLLDD</sequence>
<feature type="region of interest" description="Disordered" evidence="1">
    <location>
        <begin position="1"/>
        <end position="34"/>
    </location>
</feature>
<dbReference type="Proteomes" id="UP001311232">
    <property type="component" value="Unassembled WGS sequence"/>
</dbReference>
<dbReference type="AlphaFoldDB" id="A0AAV9S2L7"/>
<name>A0AAV9S2L7_9TELE</name>